<proteinExistence type="predicted"/>
<comment type="caution">
    <text evidence="1">The sequence shown here is derived from an EMBL/GenBank/DDBJ whole genome shotgun (WGS) entry which is preliminary data.</text>
</comment>
<dbReference type="InterPro" id="IPR025072">
    <property type="entry name" value="Fur_reg_FbpA"/>
</dbReference>
<name>A0A9X7AZF2_BACTU</name>
<dbReference type="Proteomes" id="UP000225910">
    <property type="component" value="Unassembled WGS sequence"/>
</dbReference>
<accession>A0A9X7AZF2</accession>
<organism evidence="1 2">
    <name type="scientific">Bacillus thuringiensis</name>
    <dbReference type="NCBI Taxonomy" id="1428"/>
    <lineage>
        <taxon>Bacteria</taxon>
        <taxon>Bacillati</taxon>
        <taxon>Bacillota</taxon>
        <taxon>Bacilli</taxon>
        <taxon>Bacillales</taxon>
        <taxon>Bacillaceae</taxon>
        <taxon>Bacillus</taxon>
        <taxon>Bacillus cereus group</taxon>
    </lineage>
</organism>
<protein>
    <submittedName>
        <fullName evidence="1">Fur-regulated basic protein FbpA</fullName>
    </submittedName>
</protein>
<reference evidence="1 2" key="1">
    <citation type="submission" date="2017-09" db="EMBL/GenBank/DDBJ databases">
        <title>Large-scale bioinformatics analysis of Bacillus genomes uncovers conserved roles of natural products in bacterial physiology.</title>
        <authorList>
            <consortium name="Agbiome Team Llc"/>
            <person name="Bleich R.M."/>
            <person name="Grubbs K.J."/>
            <person name="Santa Maria K.C."/>
            <person name="Allen S.E."/>
            <person name="Farag S."/>
            <person name="Shank E.A."/>
            <person name="Bowers A."/>
        </authorList>
    </citation>
    <scope>NUCLEOTIDE SEQUENCE [LARGE SCALE GENOMIC DNA]</scope>
    <source>
        <strain evidence="1 2">AFS064137</strain>
    </source>
</reference>
<gene>
    <name evidence="1" type="ORF">COK81_16805</name>
</gene>
<evidence type="ECO:0000313" key="2">
    <source>
        <dbReference type="Proteomes" id="UP000225910"/>
    </source>
</evidence>
<dbReference type="RefSeq" id="WP_098679174.1">
    <property type="nucleotide sequence ID" value="NZ_NVCU01000139.1"/>
</dbReference>
<sequence>MSNKDIFIEQLIEKDIFKLPDGQDLYEGTEEELMMLLEEMV</sequence>
<dbReference type="Pfam" id="PF13076">
    <property type="entry name" value="Fur_reg_FbpA"/>
    <property type="match status" value="1"/>
</dbReference>
<evidence type="ECO:0000313" key="1">
    <source>
        <dbReference type="EMBL" id="PFT90183.1"/>
    </source>
</evidence>
<dbReference type="AlphaFoldDB" id="A0A9X7AZF2"/>
<dbReference type="EMBL" id="NVCU01000139">
    <property type="protein sequence ID" value="PFT90183.1"/>
    <property type="molecule type" value="Genomic_DNA"/>
</dbReference>